<sequence>MRNYELTYLIPSDLTEKDLKEITEKIKNFIQEENGVLIKTREFEKRKLGYPINKKGEGFLGSLDFSLNPEKLKNFAKKLKAENRILRYIVSTKKVLKEMLIKKTLARRPKDRKAELKEIDKKIEEILRE</sequence>
<dbReference type="PANTHER" id="PTHR21011:SF1">
    <property type="entry name" value="SMALL RIBOSOMAL SUBUNIT PROTEIN BS6M"/>
    <property type="match status" value="1"/>
</dbReference>
<organism evidence="4 5">
    <name type="scientific">Candidatus Nealsonbacteria bacterium CG08_land_8_20_14_0_20_36_22</name>
    <dbReference type="NCBI Taxonomy" id="1974704"/>
    <lineage>
        <taxon>Bacteria</taxon>
        <taxon>Candidatus Nealsoniibacteriota</taxon>
    </lineage>
</organism>
<dbReference type="InterPro" id="IPR020814">
    <property type="entry name" value="Ribosomal_S6_plastid/chlpt"/>
</dbReference>
<dbReference type="PANTHER" id="PTHR21011">
    <property type="entry name" value="MITOCHONDRIAL 28S RIBOSOMAL PROTEIN S6"/>
    <property type="match status" value="1"/>
</dbReference>
<dbReference type="EMBL" id="PEYC01000056">
    <property type="protein sequence ID" value="PIS39881.1"/>
    <property type="molecule type" value="Genomic_DNA"/>
</dbReference>
<keyword evidence="3" id="KW-0687">Ribonucleoprotein</keyword>
<dbReference type="Pfam" id="PF01250">
    <property type="entry name" value="Ribosomal_S6"/>
    <property type="match status" value="1"/>
</dbReference>
<evidence type="ECO:0000256" key="3">
    <source>
        <dbReference type="HAMAP-Rule" id="MF_00360"/>
    </source>
</evidence>
<gene>
    <name evidence="3 4" type="primary">rpsF</name>
    <name evidence="4" type="ORF">COT32_02770</name>
</gene>
<dbReference type="NCBIfam" id="TIGR00166">
    <property type="entry name" value="S6"/>
    <property type="match status" value="1"/>
</dbReference>
<dbReference type="GO" id="GO:0005737">
    <property type="term" value="C:cytoplasm"/>
    <property type="evidence" value="ECO:0007669"/>
    <property type="project" value="UniProtKB-ARBA"/>
</dbReference>
<comment type="caution">
    <text evidence="4">The sequence shown here is derived from an EMBL/GenBank/DDBJ whole genome shotgun (WGS) entry which is preliminary data.</text>
</comment>
<dbReference type="InterPro" id="IPR000529">
    <property type="entry name" value="Ribosomal_bS6"/>
</dbReference>
<reference evidence="5" key="1">
    <citation type="submission" date="2017-09" db="EMBL/GenBank/DDBJ databases">
        <title>Depth-based differentiation of microbial function through sediment-hosted aquifers and enrichment of novel symbionts in the deep terrestrial subsurface.</title>
        <authorList>
            <person name="Probst A.J."/>
            <person name="Ladd B."/>
            <person name="Jarett J.K."/>
            <person name="Geller-Mcgrath D.E."/>
            <person name="Sieber C.M.K."/>
            <person name="Emerson J.B."/>
            <person name="Anantharaman K."/>
            <person name="Thomas B.C."/>
            <person name="Malmstrom R."/>
            <person name="Stieglmeier M."/>
            <person name="Klingl A."/>
            <person name="Woyke T."/>
            <person name="Ryan C.M."/>
            <person name="Banfield J.F."/>
        </authorList>
    </citation>
    <scope>NUCLEOTIDE SEQUENCE [LARGE SCALE GENOMIC DNA]</scope>
</reference>
<keyword evidence="3" id="KW-0699">rRNA-binding</keyword>
<dbReference type="InterPro" id="IPR014717">
    <property type="entry name" value="Transl_elong_EF1B/ribsomal_bS6"/>
</dbReference>
<comment type="function">
    <text evidence="3">Binds together with bS18 to 16S ribosomal RNA.</text>
</comment>
<accession>A0A2H0YN08</accession>
<dbReference type="GO" id="GO:1990904">
    <property type="term" value="C:ribonucleoprotein complex"/>
    <property type="evidence" value="ECO:0007669"/>
    <property type="project" value="UniProtKB-KW"/>
</dbReference>
<dbReference type="AlphaFoldDB" id="A0A2H0YN08"/>
<keyword evidence="3" id="KW-0694">RNA-binding</keyword>
<dbReference type="GO" id="GO:0006412">
    <property type="term" value="P:translation"/>
    <property type="evidence" value="ECO:0007669"/>
    <property type="project" value="UniProtKB-UniRule"/>
</dbReference>
<dbReference type="GO" id="GO:0070181">
    <property type="term" value="F:small ribosomal subunit rRNA binding"/>
    <property type="evidence" value="ECO:0007669"/>
    <property type="project" value="TreeGrafter"/>
</dbReference>
<dbReference type="Proteomes" id="UP000231472">
    <property type="component" value="Unassembled WGS sequence"/>
</dbReference>
<comment type="similarity">
    <text evidence="1 3">Belongs to the bacterial ribosomal protein bS6 family.</text>
</comment>
<dbReference type="HAMAP" id="MF_00360">
    <property type="entry name" value="Ribosomal_bS6"/>
    <property type="match status" value="1"/>
</dbReference>
<protein>
    <recommendedName>
        <fullName evidence="2 3">Small ribosomal subunit protein bS6</fullName>
    </recommendedName>
</protein>
<proteinExistence type="inferred from homology"/>
<dbReference type="SUPFAM" id="SSF54995">
    <property type="entry name" value="Ribosomal protein S6"/>
    <property type="match status" value="1"/>
</dbReference>
<evidence type="ECO:0000313" key="4">
    <source>
        <dbReference type="EMBL" id="PIS39881.1"/>
    </source>
</evidence>
<dbReference type="InterPro" id="IPR035980">
    <property type="entry name" value="Ribosomal_bS6_sf"/>
</dbReference>
<evidence type="ECO:0000256" key="1">
    <source>
        <dbReference type="ARBA" id="ARBA00009512"/>
    </source>
</evidence>
<dbReference type="GO" id="GO:0003735">
    <property type="term" value="F:structural constituent of ribosome"/>
    <property type="evidence" value="ECO:0007669"/>
    <property type="project" value="InterPro"/>
</dbReference>
<keyword evidence="3 4" id="KW-0689">Ribosomal protein</keyword>
<evidence type="ECO:0000256" key="2">
    <source>
        <dbReference type="ARBA" id="ARBA00035294"/>
    </source>
</evidence>
<name>A0A2H0YN08_9BACT</name>
<dbReference type="CDD" id="cd00473">
    <property type="entry name" value="bS6"/>
    <property type="match status" value="1"/>
</dbReference>
<dbReference type="GO" id="GO:0005840">
    <property type="term" value="C:ribosome"/>
    <property type="evidence" value="ECO:0007669"/>
    <property type="project" value="UniProtKB-KW"/>
</dbReference>
<dbReference type="Gene3D" id="3.30.70.60">
    <property type="match status" value="1"/>
</dbReference>
<evidence type="ECO:0000313" key="5">
    <source>
        <dbReference type="Proteomes" id="UP000231472"/>
    </source>
</evidence>